<protein>
    <submittedName>
        <fullName evidence="1">Uncharacterized protein</fullName>
    </submittedName>
</protein>
<accession>A0ABY3Q861</accession>
<organism evidence="1 2">
    <name type="scientific">Pseudomonas fitomaticsae</name>
    <dbReference type="NCBI Taxonomy" id="2837969"/>
    <lineage>
        <taxon>Bacteria</taxon>
        <taxon>Pseudomonadati</taxon>
        <taxon>Pseudomonadota</taxon>
        <taxon>Gammaproteobacteria</taxon>
        <taxon>Pseudomonadales</taxon>
        <taxon>Pseudomonadaceae</taxon>
        <taxon>Pseudomonas</taxon>
    </lineage>
</organism>
<proteinExistence type="predicted"/>
<evidence type="ECO:0000313" key="2">
    <source>
        <dbReference type="Proteomes" id="UP001162907"/>
    </source>
</evidence>
<evidence type="ECO:0000313" key="1">
    <source>
        <dbReference type="EMBL" id="UFQ02259.1"/>
    </source>
</evidence>
<keyword evidence="2" id="KW-1185">Reference proteome</keyword>
<name>A0ABY3Q861_9PSED</name>
<sequence>MLEAYYVISRGRQYVGMNGVPAPLSVRDLSDYLAAYGERYSREEFDAVIFALDDDFRKRWAEQQESSMTK</sequence>
<gene>
    <name evidence="1" type="ORF">KJY40_11415</name>
</gene>
<dbReference type="EMBL" id="CP075567">
    <property type="protein sequence ID" value="UFQ02259.1"/>
    <property type="molecule type" value="Genomic_DNA"/>
</dbReference>
<dbReference type="Proteomes" id="UP001162907">
    <property type="component" value="Chromosome"/>
</dbReference>
<dbReference type="RefSeq" id="WP_042559967.1">
    <property type="nucleotide sequence ID" value="NZ_CP075567.1"/>
</dbReference>
<reference evidence="1 2" key="1">
    <citation type="journal article" date="2022" name="Int. J. Syst. Evol. Microbiol.">
        <title>Pseudomonas fitomaticsae sp. nov., isolated at Marimurtra Botanical Garden in Blanes, Catalonia, Spain.</title>
        <authorList>
            <person name="Atanasov K.E."/>
            <person name="Galbis D.M."/>
            <person name="Cornado D."/>
            <person name="Serpico A."/>
            <person name="Sanchez G."/>
            <person name="Bosch M."/>
            <person name="Ferrer A."/>
            <person name="Altabella T."/>
        </authorList>
    </citation>
    <scope>NUCLEOTIDE SEQUENCE [LARGE SCALE GENOMIC DNA]</scope>
    <source>
        <strain evidence="1 2">FIT81</strain>
    </source>
</reference>